<evidence type="ECO:0000313" key="2">
    <source>
        <dbReference type="EMBL" id="EKM52505.1"/>
    </source>
</evidence>
<protein>
    <submittedName>
        <fullName evidence="2">Uncharacterized protein</fullName>
    </submittedName>
</protein>
<dbReference type="EMBL" id="JH930475">
    <property type="protein sequence ID" value="EKM52505.1"/>
    <property type="molecule type" value="Genomic_DNA"/>
</dbReference>
<dbReference type="KEGG" id="pco:PHACADRAFT_164437"/>
<evidence type="ECO:0000313" key="3">
    <source>
        <dbReference type="Proteomes" id="UP000008370"/>
    </source>
</evidence>
<sequence length="119" mass="12762">MCMAVVSEGMFVTDKKTKPSNDDGTLGLIELNLRAARFLAIGDTVGRSTELIPSGTEPTRPQSTLAHVVVLEPTHAQRGWRPPAVRNVGRTAENLLRIPAASSHDAEAGRHGALSERPE</sequence>
<feature type="region of interest" description="Disordered" evidence="1">
    <location>
        <begin position="97"/>
        <end position="119"/>
    </location>
</feature>
<dbReference type="GeneID" id="18909287"/>
<gene>
    <name evidence="2" type="ORF">PHACADRAFT_164437</name>
</gene>
<accession>K5W088</accession>
<proteinExistence type="predicted"/>
<dbReference type="InParanoid" id="K5W088"/>
<name>K5W088_PHACS</name>
<evidence type="ECO:0000256" key="1">
    <source>
        <dbReference type="SAM" id="MobiDB-lite"/>
    </source>
</evidence>
<dbReference type="HOGENOM" id="CLU_2062315_0_0_1"/>
<feature type="compositionally biased region" description="Basic and acidic residues" evidence="1">
    <location>
        <begin position="104"/>
        <end position="119"/>
    </location>
</feature>
<organism evidence="2 3">
    <name type="scientific">Phanerochaete carnosa (strain HHB-10118-sp)</name>
    <name type="common">White-rot fungus</name>
    <name type="synonym">Peniophora carnosa</name>
    <dbReference type="NCBI Taxonomy" id="650164"/>
    <lineage>
        <taxon>Eukaryota</taxon>
        <taxon>Fungi</taxon>
        <taxon>Dikarya</taxon>
        <taxon>Basidiomycota</taxon>
        <taxon>Agaricomycotina</taxon>
        <taxon>Agaricomycetes</taxon>
        <taxon>Polyporales</taxon>
        <taxon>Phanerochaetaceae</taxon>
        <taxon>Phanerochaete</taxon>
    </lineage>
</organism>
<keyword evidence="3" id="KW-1185">Reference proteome</keyword>
<dbReference type="RefSeq" id="XP_007398848.1">
    <property type="nucleotide sequence ID" value="XM_007398786.1"/>
</dbReference>
<dbReference type="AlphaFoldDB" id="K5W088"/>
<dbReference type="Proteomes" id="UP000008370">
    <property type="component" value="Unassembled WGS sequence"/>
</dbReference>
<reference evidence="2 3" key="1">
    <citation type="journal article" date="2012" name="BMC Genomics">
        <title>Comparative genomics of the white-rot fungi, Phanerochaete carnosa and P. chrysosporium, to elucidate the genetic basis of the distinct wood types they colonize.</title>
        <authorList>
            <person name="Suzuki H."/>
            <person name="MacDonald J."/>
            <person name="Syed K."/>
            <person name="Salamov A."/>
            <person name="Hori C."/>
            <person name="Aerts A."/>
            <person name="Henrissat B."/>
            <person name="Wiebenga A."/>
            <person name="vanKuyk P.A."/>
            <person name="Barry K."/>
            <person name="Lindquist E."/>
            <person name="LaButti K."/>
            <person name="Lapidus A."/>
            <person name="Lucas S."/>
            <person name="Coutinho P."/>
            <person name="Gong Y."/>
            <person name="Samejima M."/>
            <person name="Mahadevan R."/>
            <person name="Abou-Zaid M."/>
            <person name="de Vries R.P."/>
            <person name="Igarashi K."/>
            <person name="Yadav J.S."/>
            <person name="Grigoriev I.V."/>
            <person name="Master E.R."/>
        </authorList>
    </citation>
    <scope>NUCLEOTIDE SEQUENCE [LARGE SCALE GENOMIC DNA]</scope>
    <source>
        <strain evidence="2 3">HHB-10118-sp</strain>
    </source>
</reference>